<evidence type="ECO:0000313" key="9">
    <source>
        <dbReference type="EMBL" id="NVH58792.1"/>
    </source>
</evidence>
<sequence>MSGKRKKAIMFLILALFLLLFLALIIFFYQEQKQKEISNSLVEEIQKETSEIEHSELSEAEKTEKKVLKLLNEMTLEEKIGQLFFITPEKLTGIGVAIQAGDTTKQMLEQYPVGGLIYFSQNIETPDQITSMIENSQSYSRIPLFIGIDEEGGTLVARIANNPNFNVEKFPNMKEIGATGDPNQAFYVGSTIGSYLHSYGFNIDFAPDADLLTNPNNSVIGERSFGSDPTLVGTMTAQAVKGFQHENVSAVIKHFPGHGDTKEDSHTGAAIVTKTLDELRMTEFIPFQSGIEAGVDGVMVGHLQVPQVTRTDTPATLSPIIITDILRNELGFQGLVITDSLSMGAITQYYSSDEAAVLALQAGTDILLIPEDFPLAYQGVLNAVSSGTLSEERIDESVKRILTVKYNRGIIE</sequence>
<keyword evidence="6" id="KW-0472">Membrane</keyword>
<evidence type="ECO:0000256" key="6">
    <source>
        <dbReference type="SAM" id="Phobius"/>
    </source>
</evidence>
<name>A0A850HLY1_9FIRM</name>
<evidence type="ECO:0000256" key="2">
    <source>
        <dbReference type="ARBA" id="ARBA00005336"/>
    </source>
</evidence>
<evidence type="ECO:0000259" key="7">
    <source>
        <dbReference type="Pfam" id="PF00933"/>
    </source>
</evidence>
<evidence type="ECO:0000256" key="5">
    <source>
        <dbReference type="ARBA" id="ARBA00023295"/>
    </source>
</evidence>
<dbReference type="EMBL" id="JAAITX010000005">
    <property type="protein sequence ID" value="NVH58792.1"/>
    <property type="molecule type" value="Genomic_DNA"/>
</dbReference>
<dbReference type="Proteomes" id="UP000701680">
    <property type="component" value="Unassembled WGS sequence"/>
</dbReference>
<keyword evidence="6" id="KW-1133">Transmembrane helix</keyword>
<dbReference type="PANTHER" id="PTHR30480">
    <property type="entry name" value="BETA-HEXOSAMINIDASE-RELATED"/>
    <property type="match status" value="1"/>
</dbReference>
<reference evidence="9" key="2">
    <citation type="submission" date="2020-02" db="EMBL/GenBank/DDBJ databases">
        <authorList>
            <person name="Littmann E."/>
            <person name="Sorbara M."/>
        </authorList>
    </citation>
    <scope>NUCLEOTIDE SEQUENCE</scope>
    <source>
        <strain evidence="9">MSK.17.11</strain>
        <strain evidence="8">MSK.17.38</strain>
    </source>
</reference>
<dbReference type="InterPro" id="IPR001764">
    <property type="entry name" value="Glyco_hydro_3_N"/>
</dbReference>
<dbReference type="Proteomes" id="UP000528555">
    <property type="component" value="Unassembled WGS sequence"/>
</dbReference>
<accession>A0A850HLY1</accession>
<evidence type="ECO:0000256" key="4">
    <source>
        <dbReference type="ARBA" id="ARBA00022801"/>
    </source>
</evidence>
<dbReference type="Gene3D" id="3.20.20.300">
    <property type="entry name" value="Glycoside hydrolase, family 3, N-terminal domain"/>
    <property type="match status" value="1"/>
</dbReference>
<proteinExistence type="inferred from homology"/>
<dbReference type="SUPFAM" id="SSF51445">
    <property type="entry name" value="(Trans)glycosidases"/>
    <property type="match status" value="1"/>
</dbReference>
<feature type="transmembrane region" description="Helical" evidence="6">
    <location>
        <begin position="9"/>
        <end position="29"/>
    </location>
</feature>
<dbReference type="GO" id="GO:0004563">
    <property type="term" value="F:beta-N-acetylhexosaminidase activity"/>
    <property type="evidence" value="ECO:0007669"/>
    <property type="project" value="UniProtKB-EC"/>
</dbReference>
<keyword evidence="10" id="KW-1185">Reference proteome</keyword>
<dbReference type="InterPro" id="IPR050226">
    <property type="entry name" value="NagZ_Beta-hexosaminidase"/>
</dbReference>
<dbReference type="AlphaFoldDB" id="A0A850HLY1"/>
<evidence type="ECO:0000313" key="10">
    <source>
        <dbReference type="Proteomes" id="UP000528555"/>
    </source>
</evidence>
<dbReference type="GO" id="GO:0005975">
    <property type="term" value="P:carbohydrate metabolic process"/>
    <property type="evidence" value="ECO:0007669"/>
    <property type="project" value="InterPro"/>
</dbReference>
<feature type="domain" description="Glycoside hydrolase family 3 N-terminal" evidence="7">
    <location>
        <begin position="75"/>
        <end position="404"/>
    </location>
</feature>
<evidence type="ECO:0000256" key="1">
    <source>
        <dbReference type="ARBA" id="ARBA00001231"/>
    </source>
</evidence>
<dbReference type="InterPro" id="IPR036962">
    <property type="entry name" value="Glyco_hydro_3_N_sf"/>
</dbReference>
<dbReference type="EC" id="3.2.1.52" evidence="3"/>
<evidence type="ECO:0000313" key="11">
    <source>
        <dbReference type="Proteomes" id="UP000701680"/>
    </source>
</evidence>
<evidence type="ECO:0000256" key="3">
    <source>
        <dbReference type="ARBA" id="ARBA00012663"/>
    </source>
</evidence>
<dbReference type="PROSITE" id="PS00775">
    <property type="entry name" value="GLYCOSYL_HYDROL_F3"/>
    <property type="match status" value="1"/>
</dbReference>
<protein>
    <recommendedName>
        <fullName evidence="3">beta-N-acetylhexosaminidase</fullName>
        <ecNumber evidence="3">3.2.1.52</ecNumber>
    </recommendedName>
</protein>
<comment type="caution">
    <text evidence="9">The sequence shown here is derived from an EMBL/GenBank/DDBJ whole genome shotgun (WGS) entry which is preliminary data.</text>
</comment>
<comment type="similarity">
    <text evidence="2">Belongs to the glycosyl hydrolase 3 family.</text>
</comment>
<keyword evidence="5" id="KW-0326">Glycosidase</keyword>
<dbReference type="PRINTS" id="PR00133">
    <property type="entry name" value="GLHYDRLASE3"/>
</dbReference>
<organism evidence="9 10">
    <name type="scientific">Dorea phocaeensis</name>
    <dbReference type="NCBI Taxonomy" id="2040291"/>
    <lineage>
        <taxon>Bacteria</taxon>
        <taxon>Bacillati</taxon>
        <taxon>Bacillota</taxon>
        <taxon>Clostridia</taxon>
        <taxon>Lachnospirales</taxon>
        <taxon>Lachnospiraceae</taxon>
        <taxon>Dorea</taxon>
    </lineage>
</organism>
<dbReference type="InterPro" id="IPR017853">
    <property type="entry name" value="GH"/>
</dbReference>
<reference evidence="10 11" key="1">
    <citation type="journal article" date="2020" name="Cell Host Microbe">
        <title>Functional and Genomic Variation between Human-Derived Isolates of Lachnospiraceae Reveals Inter- and Intra-Species Diversity.</title>
        <authorList>
            <person name="Sorbara M.T."/>
            <person name="Littmann E.R."/>
            <person name="Fontana E."/>
            <person name="Moody T.U."/>
            <person name="Kohout C.E."/>
            <person name="Gjonbalaj M."/>
            <person name="Eaton V."/>
            <person name="Seok R."/>
            <person name="Leiner I.M."/>
            <person name="Pamer E.G."/>
        </authorList>
    </citation>
    <scope>NUCLEOTIDE SEQUENCE [LARGE SCALE GENOMIC DNA]</scope>
    <source>
        <strain evidence="9 10">MSK.17.11</strain>
        <strain evidence="8 11">MSK.17.38</strain>
    </source>
</reference>
<dbReference type="Pfam" id="PF00933">
    <property type="entry name" value="Glyco_hydro_3"/>
    <property type="match status" value="1"/>
</dbReference>
<keyword evidence="4" id="KW-0378">Hydrolase</keyword>
<comment type="catalytic activity">
    <reaction evidence="1">
        <text>Hydrolysis of terminal non-reducing N-acetyl-D-hexosamine residues in N-acetyl-beta-D-hexosaminides.</text>
        <dbReference type="EC" id="3.2.1.52"/>
    </reaction>
</comment>
<keyword evidence="6" id="KW-0812">Transmembrane</keyword>
<dbReference type="GO" id="GO:0009254">
    <property type="term" value="P:peptidoglycan turnover"/>
    <property type="evidence" value="ECO:0007669"/>
    <property type="project" value="TreeGrafter"/>
</dbReference>
<evidence type="ECO:0000313" key="8">
    <source>
        <dbReference type="EMBL" id="NSK15018.1"/>
    </source>
</evidence>
<dbReference type="InterPro" id="IPR019800">
    <property type="entry name" value="Glyco_hydro_3_AS"/>
</dbReference>
<gene>
    <name evidence="9" type="ORF">G5A66_09070</name>
    <name evidence="8" type="ORF">G5A75_09090</name>
</gene>
<dbReference type="EMBL" id="JAAIUO010000005">
    <property type="protein sequence ID" value="NSK15018.1"/>
    <property type="molecule type" value="Genomic_DNA"/>
</dbReference>
<dbReference type="PANTHER" id="PTHR30480:SF13">
    <property type="entry name" value="BETA-HEXOSAMINIDASE"/>
    <property type="match status" value="1"/>
</dbReference>